<dbReference type="Proteomes" id="UP001172778">
    <property type="component" value="Unassembled WGS sequence"/>
</dbReference>
<keyword evidence="6 7" id="KW-0482">Metalloprotease</keyword>
<dbReference type="Gene3D" id="1.10.1370.10">
    <property type="entry name" value="Neurolysin, domain 3"/>
    <property type="match status" value="1"/>
</dbReference>
<reference evidence="9" key="1">
    <citation type="submission" date="2023-03" db="EMBL/GenBank/DDBJ databases">
        <title>Chitinimonas shenzhenensis gen. nov., sp. nov., a novel member of family Burkholderiaceae isolated from activated sludge collected in Shen Zhen, China.</title>
        <authorList>
            <person name="Wang X."/>
        </authorList>
    </citation>
    <scope>NUCLEOTIDE SEQUENCE</scope>
    <source>
        <strain evidence="9">DQS-5</strain>
    </source>
</reference>
<accession>A0ABT7DY36</accession>
<protein>
    <submittedName>
        <fullName evidence="9">M3 family metallopeptidase</fullName>
        <ecNumber evidence="9">3.4.24.-</ecNumber>
    </submittedName>
</protein>
<feature type="domain" description="Peptidase M3A/M3B catalytic" evidence="8">
    <location>
        <begin position="228"/>
        <end position="674"/>
    </location>
</feature>
<evidence type="ECO:0000313" key="9">
    <source>
        <dbReference type="EMBL" id="MDK2124981.1"/>
    </source>
</evidence>
<evidence type="ECO:0000256" key="3">
    <source>
        <dbReference type="ARBA" id="ARBA00022723"/>
    </source>
</evidence>
<dbReference type="Pfam" id="PF01432">
    <property type="entry name" value="Peptidase_M3"/>
    <property type="match status" value="1"/>
</dbReference>
<dbReference type="PANTHER" id="PTHR43660:SF1">
    <property type="entry name" value="DIPEPTIDYL CARBOXYPEPTIDASE"/>
    <property type="match status" value="1"/>
</dbReference>
<dbReference type="Gene3D" id="1.10.1370.40">
    <property type="match status" value="1"/>
</dbReference>
<gene>
    <name evidence="9" type="ORF">PZA18_13080</name>
</gene>
<proteinExistence type="inferred from homology"/>
<evidence type="ECO:0000256" key="2">
    <source>
        <dbReference type="ARBA" id="ARBA00022670"/>
    </source>
</evidence>
<keyword evidence="2 7" id="KW-0645">Protease</keyword>
<evidence type="ECO:0000256" key="6">
    <source>
        <dbReference type="ARBA" id="ARBA00023049"/>
    </source>
</evidence>
<dbReference type="GO" id="GO:0016787">
    <property type="term" value="F:hydrolase activity"/>
    <property type="evidence" value="ECO:0007669"/>
    <property type="project" value="UniProtKB-KW"/>
</dbReference>
<dbReference type="RefSeq" id="WP_284101295.1">
    <property type="nucleotide sequence ID" value="NZ_JARRAF010000014.1"/>
</dbReference>
<dbReference type="InterPro" id="IPR045090">
    <property type="entry name" value="Pept_M3A_M3B"/>
</dbReference>
<dbReference type="Gene3D" id="3.40.390.10">
    <property type="entry name" value="Collagenase (Catalytic Domain)"/>
    <property type="match status" value="1"/>
</dbReference>
<evidence type="ECO:0000259" key="8">
    <source>
        <dbReference type="Pfam" id="PF01432"/>
    </source>
</evidence>
<dbReference type="EC" id="3.4.24.-" evidence="9"/>
<comment type="cofactor">
    <cofactor evidence="7">
        <name>Zn(2+)</name>
        <dbReference type="ChEBI" id="CHEBI:29105"/>
    </cofactor>
    <text evidence="7">Binds 1 zinc ion.</text>
</comment>
<dbReference type="EMBL" id="JARRAF010000014">
    <property type="protein sequence ID" value="MDK2124981.1"/>
    <property type="molecule type" value="Genomic_DNA"/>
</dbReference>
<evidence type="ECO:0000256" key="7">
    <source>
        <dbReference type="RuleBase" id="RU003435"/>
    </source>
</evidence>
<keyword evidence="10" id="KW-1185">Reference proteome</keyword>
<comment type="caution">
    <text evidence="9">The sequence shown here is derived from an EMBL/GenBank/DDBJ whole genome shotgun (WGS) entry which is preliminary data.</text>
</comment>
<dbReference type="InterPro" id="IPR001567">
    <property type="entry name" value="Pept_M3A_M3B_dom"/>
</dbReference>
<organism evidence="9 10">
    <name type="scientific">Parachitinimonas caeni</name>
    <dbReference type="NCBI Taxonomy" id="3031301"/>
    <lineage>
        <taxon>Bacteria</taxon>
        <taxon>Pseudomonadati</taxon>
        <taxon>Pseudomonadota</taxon>
        <taxon>Betaproteobacteria</taxon>
        <taxon>Neisseriales</taxon>
        <taxon>Chitinibacteraceae</taxon>
        <taxon>Parachitinimonas</taxon>
    </lineage>
</organism>
<keyword evidence="4 7" id="KW-0378">Hydrolase</keyword>
<evidence type="ECO:0000256" key="4">
    <source>
        <dbReference type="ARBA" id="ARBA00022801"/>
    </source>
</evidence>
<name>A0ABT7DY36_9NEIS</name>
<evidence type="ECO:0000313" key="10">
    <source>
        <dbReference type="Proteomes" id="UP001172778"/>
    </source>
</evidence>
<sequence length="677" mass="76520">MQDNPLLQPWDTPYGLPPFDRIFPRHFEPAFEVALAAHLQEINAIAEQEAPPSFNNTLAALDGAAGLLTRIERVFYNLTSSEASPELQAVELKLAPRLAAHHSSVYLNSRLFARIDSLHRERQALGLDGEQLRLLERYHLDFVLAGAKLSPQDKARYGEIVEQLAELTTRFSQNVQADEAGFELILQSEEDLAGLPESLRAAARQAAQDRQRDGWVITLSRSLVMPFLTFSSRRDLRERAFEAWSQRGEHAGEHDNRPLASQILALRLEQAKLHGHVSFADYTLVDTMAGTPAAVYDLLYKVWEPAKQRAAAERQQLAEIAASEGQPTDIQPWDWRYYAEKVRIAKYDLDDEEVKPYFSLARMTEAMFDCANRLFGLRFVEKTGIPLYHPDVRLWEVLDRDQALIGIFLADNFARATKQGGAWMDEYRTQSKARGITLPIVVNNNNFAKGDGDTLLSFDDVRTLFHEFGHGLHGLLSNVRYTRLAGTAVLGDFVELPSQIFENWALEPCVLKQHARHVETGEPIPDALIDRLRAASQFNQGFETIEYTSSALVDLALHQQTDPSQLDITRFEQTQLAKLGMPDGIRMRHRLPHFGHVFGGDYYASRYYVYLWAEVLDTDGYDAFKEAGNPFAPDVAERLLRHIYSTGNSIDPRAAFKAFRGREPEVGPMLKARGLSN</sequence>
<evidence type="ECO:0000256" key="5">
    <source>
        <dbReference type="ARBA" id="ARBA00022833"/>
    </source>
</evidence>
<dbReference type="InterPro" id="IPR024079">
    <property type="entry name" value="MetalloPept_cat_dom_sf"/>
</dbReference>
<comment type="similarity">
    <text evidence="1 7">Belongs to the peptidase M3 family.</text>
</comment>
<dbReference type="InterPro" id="IPR034005">
    <property type="entry name" value="M3A_DCP"/>
</dbReference>
<dbReference type="PANTHER" id="PTHR43660">
    <property type="entry name" value="DIPEPTIDYL CARBOXYPEPTIDASE"/>
    <property type="match status" value="1"/>
</dbReference>
<evidence type="ECO:0000256" key="1">
    <source>
        <dbReference type="ARBA" id="ARBA00006040"/>
    </source>
</evidence>
<dbReference type="InterPro" id="IPR024077">
    <property type="entry name" value="Neurolysin/TOP_dom2"/>
</dbReference>
<keyword evidence="5 7" id="KW-0862">Zinc</keyword>
<keyword evidence="3 7" id="KW-0479">Metal-binding</keyword>
<dbReference type="SUPFAM" id="SSF55486">
    <property type="entry name" value="Metalloproteases ('zincins'), catalytic domain"/>
    <property type="match status" value="1"/>
</dbReference>
<dbReference type="CDD" id="cd06456">
    <property type="entry name" value="M3A_DCP"/>
    <property type="match status" value="1"/>
</dbReference>